<evidence type="ECO:0000256" key="1">
    <source>
        <dbReference type="SAM" id="SignalP"/>
    </source>
</evidence>
<sequence>MQNKIIIFAFLLILAFIMHTEYSSADPIMEHAAHLNPDGSLVEASEHLMSRFKRWGRYGGCCDCCDGSCGCVTCCYYSSG</sequence>
<evidence type="ECO:0000313" key="3">
    <source>
        <dbReference type="WBParaSite" id="MhA1_Contig379.frz3.gene7"/>
    </source>
</evidence>
<proteinExistence type="predicted"/>
<dbReference type="WBParaSite" id="MhA1_Contig379.frz3.gene7">
    <property type="protein sequence ID" value="MhA1_Contig379.frz3.gene7"/>
    <property type="gene ID" value="MhA1_Contig379.frz3.gene7"/>
</dbReference>
<dbReference type="AlphaFoldDB" id="A0A1I8BPD9"/>
<feature type="signal peptide" evidence="1">
    <location>
        <begin position="1"/>
        <end position="25"/>
    </location>
</feature>
<name>A0A1I8BPD9_MELHA</name>
<dbReference type="Proteomes" id="UP000095281">
    <property type="component" value="Unplaced"/>
</dbReference>
<accession>A0A1I8BPD9</accession>
<keyword evidence="2" id="KW-1185">Reference proteome</keyword>
<keyword evidence="1" id="KW-0732">Signal</keyword>
<evidence type="ECO:0000313" key="2">
    <source>
        <dbReference type="Proteomes" id="UP000095281"/>
    </source>
</evidence>
<reference evidence="3" key="1">
    <citation type="submission" date="2016-11" db="UniProtKB">
        <authorList>
            <consortium name="WormBaseParasite"/>
        </authorList>
    </citation>
    <scope>IDENTIFICATION</scope>
</reference>
<organism evidence="2 3">
    <name type="scientific">Meloidogyne hapla</name>
    <name type="common">Root-knot nematode worm</name>
    <dbReference type="NCBI Taxonomy" id="6305"/>
    <lineage>
        <taxon>Eukaryota</taxon>
        <taxon>Metazoa</taxon>
        <taxon>Ecdysozoa</taxon>
        <taxon>Nematoda</taxon>
        <taxon>Chromadorea</taxon>
        <taxon>Rhabditida</taxon>
        <taxon>Tylenchina</taxon>
        <taxon>Tylenchomorpha</taxon>
        <taxon>Tylenchoidea</taxon>
        <taxon>Meloidogynidae</taxon>
        <taxon>Meloidogyninae</taxon>
        <taxon>Meloidogyne</taxon>
    </lineage>
</organism>
<feature type="chain" id="PRO_5009316023" evidence="1">
    <location>
        <begin position="26"/>
        <end position="80"/>
    </location>
</feature>
<protein>
    <submittedName>
        <fullName evidence="3">Uncharacterized protein</fullName>
    </submittedName>
</protein>